<proteinExistence type="predicted"/>
<accession>A0ACC1AW16</accession>
<organism evidence="1 2">
    <name type="scientific">Pistacia atlantica</name>
    <dbReference type="NCBI Taxonomy" id="434234"/>
    <lineage>
        <taxon>Eukaryota</taxon>
        <taxon>Viridiplantae</taxon>
        <taxon>Streptophyta</taxon>
        <taxon>Embryophyta</taxon>
        <taxon>Tracheophyta</taxon>
        <taxon>Spermatophyta</taxon>
        <taxon>Magnoliopsida</taxon>
        <taxon>eudicotyledons</taxon>
        <taxon>Gunneridae</taxon>
        <taxon>Pentapetalae</taxon>
        <taxon>rosids</taxon>
        <taxon>malvids</taxon>
        <taxon>Sapindales</taxon>
        <taxon>Anacardiaceae</taxon>
        <taxon>Pistacia</taxon>
    </lineage>
</organism>
<keyword evidence="2" id="KW-1185">Reference proteome</keyword>
<protein>
    <submittedName>
        <fullName evidence="1">Uncharacterized protein</fullName>
    </submittedName>
</protein>
<dbReference type="EMBL" id="CM047904">
    <property type="protein sequence ID" value="KAJ0090874.1"/>
    <property type="molecule type" value="Genomic_DNA"/>
</dbReference>
<gene>
    <name evidence="1" type="ORF">Patl1_13024</name>
</gene>
<reference evidence="2" key="1">
    <citation type="journal article" date="2023" name="G3 (Bethesda)">
        <title>Genome assembly and association tests identify interacting loci associated with vigor, precocity, and sex in interspecific pistachio rootstocks.</title>
        <authorList>
            <person name="Palmer W."/>
            <person name="Jacygrad E."/>
            <person name="Sagayaradj S."/>
            <person name="Cavanaugh K."/>
            <person name="Han R."/>
            <person name="Bertier L."/>
            <person name="Beede B."/>
            <person name="Kafkas S."/>
            <person name="Golino D."/>
            <person name="Preece J."/>
            <person name="Michelmore R."/>
        </authorList>
    </citation>
    <scope>NUCLEOTIDE SEQUENCE [LARGE SCALE GENOMIC DNA]</scope>
</reference>
<sequence length="310" mass="34883">MTPVYLNPPPPSFELDGEQKHEQHLQLFLSSSHPPPSSRSCPTLFSATQDQRMAIIEESQQHDQKARTRELTIVNQYMAQGGSSDVHVVSSSSIQPMMNDATNGYNMSLCTREATEGNTSTENSSAKWMSSKMRLMEKMMNSNCTETEESVKITQRQKFQYQMHDTNETSSFNNSNNTIRVCADCNTTTTPLWRSGPRGPKSLCNACGIRQRKARRAMEAAANGTITATDSKIKVQNKEKKSRTTHIAHYKKQCNKSPDPPHHHQPQRKLFFKDFALSLSQNSALKQVFTQDVEEAAILLMELSCGFIQS</sequence>
<dbReference type="Proteomes" id="UP001164250">
    <property type="component" value="Chromosome 8"/>
</dbReference>
<name>A0ACC1AW16_9ROSI</name>
<evidence type="ECO:0000313" key="1">
    <source>
        <dbReference type="EMBL" id="KAJ0090874.1"/>
    </source>
</evidence>
<comment type="caution">
    <text evidence="1">The sequence shown here is derived from an EMBL/GenBank/DDBJ whole genome shotgun (WGS) entry which is preliminary data.</text>
</comment>
<evidence type="ECO:0000313" key="2">
    <source>
        <dbReference type="Proteomes" id="UP001164250"/>
    </source>
</evidence>